<organism evidence="1">
    <name type="scientific">Pedococcus sp. KACC 23699</name>
    <dbReference type="NCBI Taxonomy" id="3149228"/>
    <lineage>
        <taxon>Bacteria</taxon>
        <taxon>Bacillati</taxon>
        <taxon>Actinomycetota</taxon>
        <taxon>Actinomycetes</taxon>
        <taxon>Micrococcales</taxon>
        <taxon>Intrasporangiaceae</taxon>
        <taxon>Pedococcus</taxon>
    </lineage>
</organism>
<dbReference type="AlphaFoldDB" id="A0AAU7JUV5"/>
<name>A0AAU7JUV5_9MICO</name>
<proteinExistence type="predicted"/>
<dbReference type="RefSeq" id="WP_406831675.1">
    <property type="nucleotide sequence ID" value="NZ_CP157483.1"/>
</dbReference>
<evidence type="ECO:0000313" key="1">
    <source>
        <dbReference type="EMBL" id="XBO44197.1"/>
    </source>
</evidence>
<reference evidence="1" key="1">
    <citation type="submission" date="2024-05" db="EMBL/GenBank/DDBJ databases">
        <authorList>
            <person name="Kim S."/>
            <person name="Heo J."/>
            <person name="Choi H."/>
            <person name="Choi Y."/>
            <person name="Kwon S.-W."/>
            <person name="Kim Y."/>
        </authorList>
    </citation>
    <scope>NUCLEOTIDE SEQUENCE</scope>
    <source>
        <strain evidence="1">KACC 23699</strain>
    </source>
</reference>
<gene>
    <name evidence="1" type="ORF">ABEG17_02405</name>
</gene>
<evidence type="ECO:0008006" key="2">
    <source>
        <dbReference type="Google" id="ProtNLM"/>
    </source>
</evidence>
<dbReference type="EMBL" id="CP157483">
    <property type="protein sequence ID" value="XBO44197.1"/>
    <property type="molecule type" value="Genomic_DNA"/>
</dbReference>
<accession>A0AAU7JUV5</accession>
<sequence length="238" mass="26466">MTEEPYDGSWEGVWFPSQGQLQVRNLSIRVTEEGEVASDVQVAVRSDVWPDWLSIAAAQRDAALEARASSPDREEQPQAFHAALTREFRGSVTSLCSSAFAMEAFANTVHHYVPSSKASGKSADARIHQTLQRAFILPNDFSKESRRILQEIFRFRDGAVHPAAAFTDPVGHPTWRVGMERRYVIFRVENAVAAHLFAETTIKRCLRGPRNHGKEFTAWCSGMLAEMEASSSRAGTGL</sequence>
<protein>
    <recommendedName>
        <fullName evidence="2">ApeA N-terminal domain-containing protein</fullName>
    </recommendedName>
</protein>